<dbReference type="AlphaFoldDB" id="A0A9P5Z9E0"/>
<dbReference type="EMBL" id="MU155149">
    <property type="protein sequence ID" value="KAF9483903.1"/>
    <property type="molecule type" value="Genomic_DNA"/>
</dbReference>
<evidence type="ECO:0000256" key="1">
    <source>
        <dbReference type="ARBA" id="ARBA00004687"/>
    </source>
</evidence>
<evidence type="ECO:0000313" key="5">
    <source>
        <dbReference type="Proteomes" id="UP000807469"/>
    </source>
</evidence>
<dbReference type="GO" id="GO:0006506">
    <property type="term" value="P:GPI anchor biosynthetic process"/>
    <property type="evidence" value="ECO:0007669"/>
    <property type="project" value="InterPro"/>
</dbReference>
<protein>
    <recommendedName>
        <fullName evidence="3">Phosphatidylinositol N-acetylglucosaminyltransferase subunit H conserved domain-containing protein</fullName>
    </recommendedName>
</protein>
<dbReference type="PANTHER" id="PTHR15231:SF1">
    <property type="entry name" value="PHOSPHATIDYLINOSITOL N-ACETYLGLUCOSAMINYLTRANSFERASE SUBUNIT H"/>
    <property type="match status" value="1"/>
</dbReference>
<keyword evidence="5" id="KW-1185">Reference proteome</keyword>
<sequence>MLDEVAHRHYPLPTHRELVVIEYPGYREYRLENPRLSARSTRLQQPASSTVTSILLVPLLAVCWQSFPGKYGYPVIAISLALFFRNIVNQLLYESVILIPPHGIQLETHRGIPGMRPLFSSKRFISSTSLQDVVINEGLRGWTVLYYLVAMRHLHNQGSVLEVAYENLLPCHSILLLVLEGIQEIMLYGPARTNVRDANVPN</sequence>
<evidence type="ECO:0000259" key="3">
    <source>
        <dbReference type="Pfam" id="PF10181"/>
    </source>
</evidence>
<comment type="caution">
    <text evidence="4">The sequence shown here is derived from an EMBL/GenBank/DDBJ whole genome shotgun (WGS) entry which is preliminary data.</text>
</comment>
<dbReference type="PANTHER" id="PTHR15231">
    <property type="entry name" value="PHOSPHATIDYLINOSITOL N-ACETYLGLUCOSAMINYLTRANSFERASE SUBUNIT H"/>
    <property type="match status" value="1"/>
</dbReference>
<organism evidence="4 5">
    <name type="scientific">Pholiota conissans</name>
    <dbReference type="NCBI Taxonomy" id="109636"/>
    <lineage>
        <taxon>Eukaryota</taxon>
        <taxon>Fungi</taxon>
        <taxon>Dikarya</taxon>
        <taxon>Basidiomycota</taxon>
        <taxon>Agaricomycotina</taxon>
        <taxon>Agaricomycetes</taxon>
        <taxon>Agaricomycetidae</taxon>
        <taxon>Agaricales</taxon>
        <taxon>Agaricineae</taxon>
        <taxon>Strophariaceae</taxon>
        <taxon>Pholiota</taxon>
    </lineage>
</organism>
<comment type="pathway">
    <text evidence="1">Glycolipid biosynthesis; glycosylphosphatidylinositol-anchor biosynthesis.</text>
</comment>
<dbReference type="OrthoDB" id="6256716at2759"/>
<comment type="similarity">
    <text evidence="2">Belongs to the PIGH family.</text>
</comment>
<evidence type="ECO:0000256" key="2">
    <source>
        <dbReference type="ARBA" id="ARBA00009610"/>
    </source>
</evidence>
<dbReference type="GO" id="GO:0000506">
    <property type="term" value="C:glycosylphosphatidylinositol-N-acetylglucosaminyltransferase (GPI-GnT) complex"/>
    <property type="evidence" value="ECO:0007669"/>
    <property type="project" value="InterPro"/>
</dbReference>
<accession>A0A9P5Z9E0</accession>
<gene>
    <name evidence="4" type="ORF">BDN70DRAFT_873303</name>
</gene>
<proteinExistence type="inferred from homology"/>
<feature type="domain" description="Phosphatidylinositol N-acetylglucosaminyltransferase subunit H conserved" evidence="3">
    <location>
        <begin position="95"/>
        <end position="152"/>
    </location>
</feature>
<dbReference type="Pfam" id="PF10181">
    <property type="entry name" value="PIG-H"/>
    <property type="match status" value="1"/>
</dbReference>
<name>A0A9P5Z9E0_9AGAR</name>
<dbReference type="Proteomes" id="UP000807469">
    <property type="component" value="Unassembled WGS sequence"/>
</dbReference>
<dbReference type="InterPro" id="IPR019328">
    <property type="entry name" value="PIGH-H_dom"/>
</dbReference>
<reference evidence="4" key="1">
    <citation type="submission" date="2020-11" db="EMBL/GenBank/DDBJ databases">
        <authorList>
            <consortium name="DOE Joint Genome Institute"/>
            <person name="Ahrendt S."/>
            <person name="Riley R."/>
            <person name="Andreopoulos W."/>
            <person name="Labutti K."/>
            <person name="Pangilinan J."/>
            <person name="Ruiz-Duenas F.J."/>
            <person name="Barrasa J.M."/>
            <person name="Sanchez-Garcia M."/>
            <person name="Camarero S."/>
            <person name="Miyauchi S."/>
            <person name="Serrano A."/>
            <person name="Linde D."/>
            <person name="Babiker R."/>
            <person name="Drula E."/>
            <person name="Ayuso-Fernandez I."/>
            <person name="Pacheco R."/>
            <person name="Padilla G."/>
            <person name="Ferreira P."/>
            <person name="Barriuso J."/>
            <person name="Kellner H."/>
            <person name="Castanera R."/>
            <person name="Alfaro M."/>
            <person name="Ramirez L."/>
            <person name="Pisabarro A.G."/>
            <person name="Kuo A."/>
            <person name="Tritt A."/>
            <person name="Lipzen A."/>
            <person name="He G."/>
            <person name="Yan M."/>
            <person name="Ng V."/>
            <person name="Cullen D."/>
            <person name="Martin F."/>
            <person name="Rosso M.-N."/>
            <person name="Henrissat B."/>
            <person name="Hibbett D."/>
            <person name="Martinez A.T."/>
            <person name="Grigoriev I.V."/>
        </authorList>
    </citation>
    <scope>NUCLEOTIDE SEQUENCE</scope>
    <source>
        <strain evidence="4">CIRM-BRFM 674</strain>
    </source>
</reference>
<dbReference type="InterPro" id="IPR044215">
    <property type="entry name" value="PIG-H"/>
</dbReference>
<evidence type="ECO:0000313" key="4">
    <source>
        <dbReference type="EMBL" id="KAF9483903.1"/>
    </source>
</evidence>